<sequence length="64" mass="7170">MQLYEVSYEVLTEARTDTYLGMGSTQLQNLRMTVMAMNPGQAQEMVQAMNGGFAHCRTFSAYPV</sequence>
<organism evidence="1">
    <name type="scientific">uncultured Caudovirales phage</name>
    <dbReference type="NCBI Taxonomy" id="2100421"/>
    <lineage>
        <taxon>Viruses</taxon>
        <taxon>Duplodnaviria</taxon>
        <taxon>Heunggongvirae</taxon>
        <taxon>Uroviricota</taxon>
        <taxon>Caudoviricetes</taxon>
        <taxon>Peduoviridae</taxon>
        <taxon>Maltschvirus</taxon>
        <taxon>Maltschvirus maltsch</taxon>
    </lineage>
</organism>
<gene>
    <name evidence="1" type="ORF">UFOVP190_316</name>
</gene>
<dbReference type="EMBL" id="LR798243">
    <property type="protein sequence ID" value="CAB5214912.1"/>
    <property type="molecule type" value="Genomic_DNA"/>
</dbReference>
<proteinExistence type="predicted"/>
<evidence type="ECO:0000313" key="1">
    <source>
        <dbReference type="EMBL" id="CAB5214912.1"/>
    </source>
</evidence>
<name>A0A6J7WHT4_9CAUD</name>
<accession>A0A6J7WHT4</accession>
<reference evidence="1" key="1">
    <citation type="submission" date="2020-05" db="EMBL/GenBank/DDBJ databases">
        <authorList>
            <person name="Chiriac C."/>
            <person name="Salcher M."/>
            <person name="Ghai R."/>
            <person name="Kavagutti S V."/>
        </authorList>
    </citation>
    <scope>NUCLEOTIDE SEQUENCE</scope>
</reference>
<protein>
    <submittedName>
        <fullName evidence="1">Uncharacterized protein</fullName>
    </submittedName>
</protein>